<gene>
    <name evidence="6" type="ORF">ACFP3V_27940</name>
</gene>
<protein>
    <submittedName>
        <fullName evidence="6">LysR family transcriptional regulator</fullName>
    </submittedName>
</protein>
<evidence type="ECO:0000313" key="7">
    <source>
        <dbReference type="Proteomes" id="UP001596174"/>
    </source>
</evidence>
<dbReference type="InterPro" id="IPR036388">
    <property type="entry name" value="WH-like_DNA-bd_sf"/>
</dbReference>
<dbReference type="RefSeq" id="WP_380589238.1">
    <property type="nucleotide sequence ID" value="NZ_JBHSQJ010000143.1"/>
</dbReference>
<dbReference type="PRINTS" id="PR00039">
    <property type="entry name" value="HTHLYSR"/>
</dbReference>
<keyword evidence="7" id="KW-1185">Reference proteome</keyword>
<feature type="domain" description="HTH lysR-type" evidence="5">
    <location>
        <begin position="1"/>
        <end position="58"/>
    </location>
</feature>
<evidence type="ECO:0000313" key="6">
    <source>
        <dbReference type="EMBL" id="MFC5911024.1"/>
    </source>
</evidence>
<dbReference type="Pfam" id="PF03466">
    <property type="entry name" value="LysR_substrate"/>
    <property type="match status" value="1"/>
</dbReference>
<comment type="caution">
    <text evidence="6">The sequence shown here is derived from an EMBL/GenBank/DDBJ whole genome shotgun (WGS) entry which is preliminary data.</text>
</comment>
<evidence type="ECO:0000256" key="4">
    <source>
        <dbReference type="ARBA" id="ARBA00023163"/>
    </source>
</evidence>
<comment type="similarity">
    <text evidence="1">Belongs to the LysR transcriptional regulatory family.</text>
</comment>
<evidence type="ECO:0000256" key="2">
    <source>
        <dbReference type="ARBA" id="ARBA00023015"/>
    </source>
</evidence>
<organism evidence="6 7">
    <name type="scientific">Streptacidiphilus monticola</name>
    <dbReference type="NCBI Taxonomy" id="2161674"/>
    <lineage>
        <taxon>Bacteria</taxon>
        <taxon>Bacillati</taxon>
        <taxon>Actinomycetota</taxon>
        <taxon>Actinomycetes</taxon>
        <taxon>Kitasatosporales</taxon>
        <taxon>Streptomycetaceae</taxon>
        <taxon>Streptacidiphilus</taxon>
    </lineage>
</organism>
<dbReference type="InterPro" id="IPR000847">
    <property type="entry name" value="LysR_HTH_N"/>
</dbReference>
<dbReference type="Pfam" id="PF00126">
    <property type="entry name" value="HTH_1"/>
    <property type="match status" value="1"/>
</dbReference>
<reference evidence="7" key="1">
    <citation type="journal article" date="2019" name="Int. J. Syst. Evol. Microbiol.">
        <title>The Global Catalogue of Microorganisms (GCM) 10K type strain sequencing project: providing services to taxonomists for standard genome sequencing and annotation.</title>
        <authorList>
            <consortium name="The Broad Institute Genomics Platform"/>
            <consortium name="The Broad Institute Genome Sequencing Center for Infectious Disease"/>
            <person name="Wu L."/>
            <person name="Ma J."/>
        </authorList>
    </citation>
    <scope>NUCLEOTIDE SEQUENCE [LARGE SCALE GENOMIC DNA]</scope>
    <source>
        <strain evidence="7">JCM 4816</strain>
    </source>
</reference>
<dbReference type="Gene3D" id="3.40.190.290">
    <property type="match status" value="1"/>
</dbReference>
<accession>A0ABW1G8D5</accession>
<dbReference type="Gene3D" id="1.10.10.10">
    <property type="entry name" value="Winged helix-like DNA-binding domain superfamily/Winged helix DNA-binding domain"/>
    <property type="match status" value="1"/>
</dbReference>
<name>A0ABW1G8D5_9ACTN</name>
<keyword evidence="4" id="KW-0804">Transcription</keyword>
<dbReference type="SUPFAM" id="SSF46785">
    <property type="entry name" value="Winged helix' DNA-binding domain"/>
    <property type="match status" value="1"/>
</dbReference>
<evidence type="ECO:0000256" key="1">
    <source>
        <dbReference type="ARBA" id="ARBA00009437"/>
    </source>
</evidence>
<proteinExistence type="inferred from homology"/>
<keyword evidence="3" id="KW-0238">DNA-binding</keyword>
<dbReference type="PANTHER" id="PTHR30346">
    <property type="entry name" value="TRANSCRIPTIONAL DUAL REGULATOR HCAR-RELATED"/>
    <property type="match status" value="1"/>
</dbReference>
<evidence type="ECO:0000256" key="3">
    <source>
        <dbReference type="ARBA" id="ARBA00023125"/>
    </source>
</evidence>
<dbReference type="EMBL" id="JBHSQJ010000143">
    <property type="protein sequence ID" value="MFC5911024.1"/>
    <property type="molecule type" value="Genomic_DNA"/>
</dbReference>
<dbReference type="PANTHER" id="PTHR30346:SF28">
    <property type="entry name" value="HTH-TYPE TRANSCRIPTIONAL REGULATOR CYNR"/>
    <property type="match status" value="1"/>
</dbReference>
<evidence type="ECO:0000259" key="5">
    <source>
        <dbReference type="PROSITE" id="PS50931"/>
    </source>
</evidence>
<keyword evidence="2" id="KW-0805">Transcription regulation</keyword>
<dbReference type="InterPro" id="IPR036390">
    <property type="entry name" value="WH_DNA-bd_sf"/>
</dbReference>
<dbReference type="InterPro" id="IPR005119">
    <property type="entry name" value="LysR_subst-bd"/>
</dbReference>
<dbReference type="Proteomes" id="UP001596174">
    <property type="component" value="Unassembled WGS sequence"/>
</dbReference>
<sequence>MELRHMEAVVAVAEAGGFTAAARRLHVVQSAVSGTVRALERELGVPLFERTSHRVALTAAGEAFLPAARAALQAAQQARAAAEAAGGELTGQLTIGVMQGVWLDLHEALAGLRRAHPRITVRLHQAAVADIRQALREGRVDAAVVALDSQQQRGLVVRQLAGEEMLLAASPHRSLDDAESVSYAEAGRLPFVDFAPGWAIRAEVDRAFRAAGVERDSAFEVNDIVAASELVRHDVGVCVLPASIAERFPDLVLRRLLPRPPRWNVVFVHPGGPASPAVAALLRLLPP</sequence>
<dbReference type="SUPFAM" id="SSF53850">
    <property type="entry name" value="Periplasmic binding protein-like II"/>
    <property type="match status" value="1"/>
</dbReference>
<dbReference type="PROSITE" id="PS50931">
    <property type="entry name" value="HTH_LYSR"/>
    <property type="match status" value="1"/>
</dbReference>